<reference evidence="8" key="2">
    <citation type="submission" date="2020-12" db="EMBL/GenBank/DDBJ databases">
        <authorList>
            <person name="Kanost M."/>
        </authorList>
    </citation>
    <scope>NUCLEOTIDE SEQUENCE</scope>
</reference>
<dbReference type="PROSITE" id="PS51450">
    <property type="entry name" value="LRR"/>
    <property type="match status" value="2"/>
</dbReference>
<evidence type="ECO:0000256" key="4">
    <source>
        <dbReference type="ARBA" id="ARBA00022816"/>
    </source>
</evidence>
<evidence type="ECO:0000256" key="5">
    <source>
        <dbReference type="ARBA" id="ARBA00023242"/>
    </source>
</evidence>
<dbReference type="GO" id="GO:0016973">
    <property type="term" value="P:poly(A)+ mRNA export from nucleus"/>
    <property type="evidence" value="ECO:0007669"/>
    <property type="project" value="TreeGrafter"/>
</dbReference>
<reference evidence="8" key="1">
    <citation type="journal article" date="2016" name="Insect Biochem. Mol. Biol.">
        <title>Multifaceted biological insights from a draft genome sequence of the tobacco hornworm moth, Manduca sexta.</title>
        <authorList>
            <person name="Kanost M.R."/>
            <person name="Arrese E.L."/>
            <person name="Cao X."/>
            <person name="Chen Y.R."/>
            <person name="Chellapilla S."/>
            <person name="Goldsmith M.R."/>
            <person name="Grosse-Wilde E."/>
            <person name="Heckel D.G."/>
            <person name="Herndon N."/>
            <person name="Jiang H."/>
            <person name="Papanicolaou A."/>
            <person name="Qu J."/>
            <person name="Soulages J.L."/>
            <person name="Vogel H."/>
            <person name="Walters J."/>
            <person name="Waterhouse R.M."/>
            <person name="Ahn S.J."/>
            <person name="Almeida F.C."/>
            <person name="An C."/>
            <person name="Aqrawi P."/>
            <person name="Bretschneider A."/>
            <person name="Bryant W.B."/>
            <person name="Bucks S."/>
            <person name="Chao H."/>
            <person name="Chevignon G."/>
            <person name="Christen J.M."/>
            <person name="Clarke D.F."/>
            <person name="Dittmer N.T."/>
            <person name="Ferguson L.C.F."/>
            <person name="Garavelou S."/>
            <person name="Gordon K.H.J."/>
            <person name="Gunaratna R.T."/>
            <person name="Han Y."/>
            <person name="Hauser F."/>
            <person name="He Y."/>
            <person name="Heidel-Fischer H."/>
            <person name="Hirsh A."/>
            <person name="Hu Y."/>
            <person name="Jiang H."/>
            <person name="Kalra D."/>
            <person name="Klinner C."/>
            <person name="Konig C."/>
            <person name="Kovar C."/>
            <person name="Kroll A.R."/>
            <person name="Kuwar S.S."/>
            <person name="Lee S.L."/>
            <person name="Lehman R."/>
            <person name="Li K."/>
            <person name="Li Z."/>
            <person name="Liang H."/>
            <person name="Lovelace S."/>
            <person name="Lu Z."/>
            <person name="Mansfield J.H."/>
            <person name="McCulloch K.J."/>
            <person name="Mathew T."/>
            <person name="Morton B."/>
            <person name="Muzny D.M."/>
            <person name="Neunemann D."/>
            <person name="Ongeri F."/>
            <person name="Pauchet Y."/>
            <person name="Pu L.L."/>
            <person name="Pyrousis I."/>
            <person name="Rao X.J."/>
            <person name="Redding A."/>
            <person name="Roesel C."/>
            <person name="Sanchez-Gracia A."/>
            <person name="Schaack S."/>
            <person name="Shukla A."/>
            <person name="Tetreau G."/>
            <person name="Wang Y."/>
            <person name="Xiong G.H."/>
            <person name="Traut W."/>
            <person name="Walsh T.K."/>
            <person name="Worley K.C."/>
            <person name="Wu D."/>
            <person name="Wu W."/>
            <person name="Wu Y.Q."/>
            <person name="Zhang X."/>
            <person name="Zou Z."/>
            <person name="Zucker H."/>
            <person name="Briscoe A.D."/>
            <person name="Burmester T."/>
            <person name="Clem R.J."/>
            <person name="Feyereisen R."/>
            <person name="Grimmelikhuijzen C.J.P."/>
            <person name="Hamodrakas S.J."/>
            <person name="Hansson B.S."/>
            <person name="Huguet E."/>
            <person name="Jermiin L.S."/>
            <person name="Lan Q."/>
            <person name="Lehman H.K."/>
            <person name="Lorenzen M."/>
            <person name="Merzendorfer H."/>
            <person name="Michalopoulos I."/>
            <person name="Morton D.B."/>
            <person name="Muthukrishnan S."/>
            <person name="Oakeshott J.G."/>
            <person name="Palmer W."/>
            <person name="Park Y."/>
            <person name="Passarelli A.L."/>
            <person name="Rozas J."/>
            <person name="Schwartz L.M."/>
            <person name="Smith W."/>
            <person name="Southgate A."/>
            <person name="Vilcinskas A."/>
            <person name="Vogt R."/>
            <person name="Wang P."/>
            <person name="Werren J."/>
            <person name="Yu X.Q."/>
            <person name="Zhou J.J."/>
            <person name="Brown S.J."/>
            <person name="Scherer S.E."/>
            <person name="Richards S."/>
            <person name="Blissard G.W."/>
        </authorList>
    </citation>
    <scope>NUCLEOTIDE SEQUENCE</scope>
</reference>
<dbReference type="PANTHER" id="PTHR10662">
    <property type="entry name" value="NUCLEAR RNA EXPORT FACTOR"/>
    <property type="match status" value="1"/>
</dbReference>
<comment type="similarity">
    <text evidence="2">Belongs to the NXF family.</text>
</comment>
<dbReference type="Gene3D" id="3.10.450.50">
    <property type="match status" value="1"/>
</dbReference>
<dbReference type="InterPro" id="IPR002075">
    <property type="entry name" value="NTF2_dom"/>
</dbReference>
<feature type="compositionally biased region" description="Polar residues" evidence="6">
    <location>
        <begin position="59"/>
        <end position="69"/>
    </location>
</feature>
<dbReference type="Pfam" id="PF22602">
    <property type="entry name" value="NXF_NTF2"/>
    <property type="match status" value="1"/>
</dbReference>
<dbReference type="InterPro" id="IPR030217">
    <property type="entry name" value="NXF_fam"/>
</dbReference>
<dbReference type="InterPro" id="IPR001611">
    <property type="entry name" value="Leu-rich_rpt"/>
</dbReference>
<comment type="subcellular location">
    <subcellularLocation>
        <location evidence="1">Nucleus</location>
    </subcellularLocation>
</comment>
<gene>
    <name evidence="8" type="ORF">O3G_MSEX013684</name>
</gene>
<evidence type="ECO:0000259" key="7">
    <source>
        <dbReference type="PROSITE" id="PS50177"/>
    </source>
</evidence>
<dbReference type="Proteomes" id="UP000791440">
    <property type="component" value="Unassembled WGS sequence"/>
</dbReference>
<organism evidence="8 9">
    <name type="scientific">Manduca sexta</name>
    <name type="common">Tobacco hawkmoth</name>
    <name type="synonym">Tobacco hornworm</name>
    <dbReference type="NCBI Taxonomy" id="7130"/>
    <lineage>
        <taxon>Eukaryota</taxon>
        <taxon>Metazoa</taxon>
        <taxon>Ecdysozoa</taxon>
        <taxon>Arthropoda</taxon>
        <taxon>Hexapoda</taxon>
        <taxon>Insecta</taxon>
        <taxon>Pterygota</taxon>
        <taxon>Neoptera</taxon>
        <taxon>Endopterygota</taxon>
        <taxon>Lepidoptera</taxon>
        <taxon>Glossata</taxon>
        <taxon>Ditrysia</taxon>
        <taxon>Bombycoidea</taxon>
        <taxon>Sphingidae</taxon>
        <taxon>Sphinginae</taxon>
        <taxon>Sphingini</taxon>
        <taxon>Manduca</taxon>
    </lineage>
</organism>
<feature type="region of interest" description="Disordered" evidence="6">
    <location>
        <begin position="1"/>
        <end position="38"/>
    </location>
</feature>
<feature type="region of interest" description="Disordered" evidence="6">
    <location>
        <begin position="59"/>
        <end position="121"/>
    </location>
</feature>
<protein>
    <recommendedName>
        <fullName evidence="7">NTF2 domain-containing protein</fullName>
    </recommendedName>
</protein>
<comment type="caution">
    <text evidence="8">The sequence shown here is derived from an EMBL/GenBank/DDBJ whole genome shotgun (WGS) entry which is preliminary data.</text>
</comment>
<accession>A0A922CYV0</accession>
<dbReference type="InterPro" id="IPR032710">
    <property type="entry name" value="NTF2-like_dom_sf"/>
</dbReference>
<dbReference type="PANTHER" id="PTHR10662:SF22">
    <property type="entry name" value="NUCLEAR RNA EXPORT FACTOR 1"/>
    <property type="match status" value="1"/>
</dbReference>
<evidence type="ECO:0000313" key="8">
    <source>
        <dbReference type="EMBL" id="KAG6463131.1"/>
    </source>
</evidence>
<keyword evidence="3" id="KW-0813">Transport</keyword>
<dbReference type="GO" id="GO:0003723">
    <property type="term" value="F:RNA binding"/>
    <property type="evidence" value="ECO:0007669"/>
    <property type="project" value="TreeGrafter"/>
</dbReference>
<dbReference type="InterPro" id="IPR032675">
    <property type="entry name" value="LRR_dom_sf"/>
</dbReference>
<proteinExistence type="inferred from homology"/>
<keyword evidence="9" id="KW-1185">Reference proteome</keyword>
<dbReference type="EMBL" id="JH668942">
    <property type="protein sequence ID" value="KAG6463131.1"/>
    <property type="molecule type" value="Genomic_DNA"/>
</dbReference>
<dbReference type="Gene3D" id="3.80.10.10">
    <property type="entry name" value="Ribonuclease Inhibitor"/>
    <property type="match status" value="1"/>
</dbReference>
<dbReference type="AlphaFoldDB" id="A0A922CYV0"/>
<evidence type="ECO:0000256" key="1">
    <source>
        <dbReference type="ARBA" id="ARBA00004123"/>
    </source>
</evidence>
<dbReference type="PROSITE" id="PS50177">
    <property type="entry name" value="NTF2_DOMAIN"/>
    <property type="match status" value="1"/>
</dbReference>
<dbReference type="SUPFAM" id="SSF52058">
    <property type="entry name" value="L domain-like"/>
    <property type="match status" value="1"/>
</dbReference>
<name>A0A922CYV0_MANSE</name>
<feature type="domain" description="NTF2" evidence="7">
    <location>
        <begin position="486"/>
        <end position="635"/>
    </location>
</feature>
<evidence type="ECO:0000256" key="6">
    <source>
        <dbReference type="SAM" id="MobiDB-lite"/>
    </source>
</evidence>
<sequence length="720" mass="83487">MDWLKNPNVTGKISKKQKKSIKPSNKREFTGSSYPKGVPRSFLQQQVYQFPRTVRNLTWTNPRLQNPTSFKPIEAASSTTPQDDWADTSRDNVYSPSDIYEDSMTNYSDGSSDHELDWNSNTEEKQSNVYDRLGPPKPKVPNLTINLQMEESHTDRKVVVENVEDTLKYLPVDLREDIKTSRDPIVTTFLKSWPWKKSITVKKTISGRHFLAFTQQEQDKIQEVYDKPDTFVQVSITGYPTTWDKEDVLDCIIESVRGRTFIPCFVEFSKDECKFLVLQCRHALTALHNYGFNIRKDKVDLEITISLTSVTLQTLDFVPKLILRKIIASRYDGENKLSLKEFTLKKDISHFVYFPLNRKNNQMQIIDFAGSVAWDYIVELDLSHNRLTSIAGFDLAEITPRLRYLNLSHNLFDRLSVLICCRELNLESIVLEGNPVCNNYTDPNLYVEVIKTLFPTVTIIDGVLMPTKGQMPTFQRNYCPEEAKSVVEMVLEVYFPLLEASKEQRVNITHLYDEHASMTITFRNKLRFSPSYRKYQELLLRARCLEDGRVDSIEGVTNITKHMNKWPELEHDPTTFSVDVMHHTDTTTVIRVTGLLKLIAATLAEEEHLLAFNKTFILKTTDGVGYKIMNQMVYWDEPTKEYANGFKDTTVNRKNLSLKLDTAPNEELKEKFIEIFMKLANVDRTIIEKCLIMKDWHFKNALEHFIKLLRLDALDSLKEN</sequence>
<dbReference type="InterPro" id="IPR018222">
    <property type="entry name" value="Nuclear_transport_factor_2_euk"/>
</dbReference>
<dbReference type="GO" id="GO:0005634">
    <property type="term" value="C:nucleus"/>
    <property type="evidence" value="ECO:0007669"/>
    <property type="project" value="UniProtKB-SubCell"/>
</dbReference>
<feature type="compositionally biased region" description="Basic and acidic residues" evidence="6">
    <location>
        <begin position="111"/>
        <end position="121"/>
    </location>
</feature>
<keyword evidence="4" id="KW-0509">mRNA transport</keyword>
<dbReference type="Pfam" id="PF24048">
    <property type="entry name" value="LRR_NXF1-5"/>
    <property type="match status" value="1"/>
</dbReference>
<evidence type="ECO:0000256" key="3">
    <source>
        <dbReference type="ARBA" id="ARBA00022448"/>
    </source>
</evidence>
<evidence type="ECO:0000313" key="9">
    <source>
        <dbReference type="Proteomes" id="UP000791440"/>
    </source>
</evidence>
<keyword evidence="5" id="KW-0539">Nucleus</keyword>
<dbReference type="InterPro" id="IPR057125">
    <property type="entry name" value="NXF1/2/3/5-like_LRR"/>
</dbReference>
<dbReference type="SUPFAM" id="SSF54427">
    <property type="entry name" value="NTF2-like"/>
    <property type="match status" value="1"/>
</dbReference>
<evidence type="ECO:0000256" key="2">
    <source>
        <dbReference type="ARBA" id="ARBA00009285"/>
    </source>
</evidence>